<proteinExistence type="predicted"/>
<reference evidence="2" key="1">
    <citation type="submission" date="2016-01" db="EMBL/GenBank/DDBJ databases">
        <authorList>
            <person name="Peeters C."/>
        </authorList>
    </citation>
    <scope>NUCLEOTIDE SEQUENCE [LARGE SCALE GENOMIC DNA]</scope>
    <source>
        <strain evidence="2">LMG 22934</strain>
    </source>
</reference>
<feature type="compositionally biased region" description="Pro residues" evidence="1">
    <location>
        <begin position="22"/>
        <end position="66"/>
    </location>
</feature>
<dbReference type="EMBL" id="FCNW02000016">
    <property type="protein sequence ID" value="SAL43795.1"/>
    <property type="molecule type" value="Genomic_DNA"/>
</dbReference>
<organism evidence="2 3">
    <name type="scientific">Caballeronia humi</name>
    <dbReference type="NCBI Taxonomy" id="326474"/>
    <lineage>
        <taxon>Bacteria</taxon>
        <taxon>Pseudomonadati</taxon>
        <taxon>Pseudomonadota</taxon>
        <taxon>Betaproteobacteria</taxon>
        <taxon>Burkholderiales</taxon>
        <taxon>Burkholderiaceae</taxon>
        <taxon>Caballeronia</taxon>
    </lineage>
</organism>
<keyword evidence="3" id="KW-1185">Reference proteome</keyword>
<evidence type="ECO:0000256" key="1">
    <source>
        <dbReference type="SAM" id="MobiDB-lite"/>
    </source>
</evidence>
<comment type="caution">
    <text evidence="2">The sequence shown here is derived from an EMBL/GenBank/DDBJ whole genome shotgun (WGS) entry which is preliminary data.</text>
</comment>
<accession>A0A158HHI1</accession>
<evidence type="ECO:0000313" key="2">
    <source>
        <dbReference type="EMBL" id="SAL43795.1"/>
    </source>
</evidence>
<dbReference type="Proteomes" id="UP000054977">
    <property type="component" value="Unassembled WGS sequence"/>
</dbReference>
<gene>
    <name evidence="2" type="ORF">AWB65_03370</name>
</gene>
<dbReference type="AlphaFoldDB" id="A0A158HHI1"/>
<feature type="region of interest" description="Disordered" evidence="1">
    <location>
        <begin position="1"/>
        <end position="72"/>
    </location>
</feature>
<dbReference type="STRING" id="326474.AWB65_03370"/>
<name>A0A158HHI1_9BURK</name>
<evidence type="ECO:0000313" key="3">
    <source>
        <dbReference type="Proteomes" id="UP000054977"/>
    </source>
</evidence>
<sequence>MSDPVSAGTLRTGAIHAQTPQVPDPPVTPPDEPPPPQIPPDTNPDPTREPPTPPMQPIGDPPPGPNEAPHVR</sequence>
<dbReference type="RefSeq" id="WP_087668234.1">
    <property type="nucleotide sequence ID" value="NZ_FCNW02000016.1"/>
</dbReference>
<protein>
    <submittedName>
        <fullName evidence="2">Uncharacterized protein</fullName>
    </submittedName>
</protein>